<evidence type="ECO:0000313" key="1">
    <source>
        <dbReference type="EMBL" id="JAD34398.1"/>
    </source>
</evidence>
<name>A0A0A8Z9M5_ARUDO</name>
<dbReference type="EMBL" id="GBRH01263497">
    <property type="protein sequence ID" value="JAD34398.1"/>
    <property type="molecule type" value="Transcribed_RNA"/>
</dbReference>
<sequence length="36" mass="4316">MVLLCFECLHYADCLTLSFILHQHLLWFVEKKNSGY</sequence>
<proteinExistence type="predicted"/>
<accession>A0A0A8Z9M5</accession>
<organism evidence="1">
    <name type="scientific">Arundo donax</name>
    <name type="common">Giant reed</name>
    <name type="synonym">Donax arundinaceus</name>
    <dbReference type="NCBI Taxonomy" id="35708"/>
    <lineage>
        <taxon>Eukaryota</taxon>
        <taxon>Viridiplantae</taxon>
        <taxon>Streptophyta</taxon>
        <taxon>Embryophyta</taxon>
        <taxon>Tracheophyta</taxon>
        <taxon>Spermatophyta</taxon>
        <taxon>Magnoliopsida</taxon>
        <taxon>Liliopsida</taxon>
        <taxon>Poales</taxon>
        <taxon>Poaceae</taxon>
        <taxon>PACMAD clade</taxon>
        <taxon>Arundinoideae</taxon>
        <taxon>Arundineae</taxon>
        <taxon>Arundo</taxon>
    </lineage>
</organism>
<reference evidence="1" key="1">
    <citation type="submission" date="2014-09" db="EMBL/GenBank/DDBJ databases">
        <authorList>
            <person name="Magalhaes I.L.F."/>
            <person name="Oliveira U."/>
            <person name="Santos F.R."/>
            <person name="Vidigal T.H.D.A."/>
            <person name="Brescovit A.D."/>
            <person name="Santos A.J."/>
        </authorList>
    </citation>
    <scope>NUCLEOTIDE SEQUENCE</scope>
    <source>
        <tissue evidence="1">Shoot tissue taken approximately 20 cm above the soil surface</tissue>
    </source>
</reference>
<dbReference type="AlphaFoldDB" id="A0A0A8Z9M5"/>
<protein>
    <submittedName>
        <fullName evidence="1">Uncharacterized protein</fullName>
    </submittedName>
</protein>
<reference evidence="1" key="2">
    <citation type="journal article" date="2015" name="Data Brief">
        <title>Shoot transcriptome of the giant reed, Arundo donax.</title>
        <authorList>
            <person name="Barrero R.A."/>
            <person name="Guerrero F.D."/>
            <person name="Moolhuijzen P."/>
            <person name="Goolsby J.A."/>
            <person name="Tidwell J."/>
            <person name="Bellgard S.E."/>
            <person name="Bellgard M.I."/>
        </authorList>
    </citation>
    <scope>NUCLEOTIDE SEQUENCE</scope>
    <source>
        <tissue evidence="1">Shoot tissue taken approximately 20 cm above the soil surface</tissue>
    </source>
</reference>